<comment type="caution">
    <text evidence="3">The sequence shown here is derived from an EMBL/GenBank/DDBJ whole genome shotgun (WGS) entry which is preliminary data.</text>
</comment>
<name>A0ABS2P8G8_9BACL</name>
<organism evidence="3 4">
    <name type="scientific">Geomicrobium sediminis</name>
    <dbReference type="NCBI Taxonomy" id="1347788"/>
    <lineage>
        <taxon>Bacteria</taxon>
        <taxon>Bacillati</taxon>
        <taxon>Bacillota</taxon>
        <taxon>Bacilli</taxon>
        <taxon>Bacillales</taxon>
        <taxon>Geomicrobium</taxon>
    </lineage>
</organism>
<accession>A0ABS2P8G8</accession>
<reference evidence="3 4" key="1">
    <citation type="submission" date="2021-01" db="EMBL/GenBank/DDBJ databases">
        <title>Genomic Encyclopedia of Type Strains, Phase IV (KMG-IV): sequencing the most valuable type-strain genomes for metagenomic binning, comparative biology and taxonomic classification.</title>
        <authorList>
            <person name="Goeker M."/>
        </authorList>
    </citation>
    <scope>NUCLEOTIDE SEQUENCE [LARGE SCALE GENOMIC DNA]</scope>
    <source>
        <strain evidence="3 4">DSM 25540</strain>
    </source>
</reference>
<keyword evidence="1" id="KW-0812">Transmembrane</keyword>
<sequence length="201" mass="22267">MNESIDRKLLFAVWQGFGLMVLVGFILIIVFRFGEVLPFVLDLFDTSDFGIILALAIGLVSGLLMALLVTGVMVLTGTELPKNEMTELLEQIVRMPGGLLTISLGAGFAEEFLFRGVLVGLVIEVWPVWLVLTLNALLFMAVHVPQYRGKPLMHLTIFIMGLWLAFLFYWTSSLLAPIIAHAIYNGVLGYHLKKQGKASDN</sequence>
<keyword evidence="1" id="KW-0472">Membrane</keyword>
<feature type="domain" description="CAAX prenyl protease 2/Lysostaphin resistance protein A-like" evidence="2">
    <location>
        <begin position="99"/>
        <end position="186"/>
    </location>
</feature>
<dbReference type="PANTHER" id="PTHR36435">
    <property type="entry name" value="SLR1288 PROTEIN"/>
    <property type="match status" value="1"/>
</dbReference>
<proteinExistence type="predicted"/>
<keyword evidence="4" id="KW-1185">Reference proteome</keyword>
<keyword evidence="3" id="KW-0645">Protease</keyword>
<dbReference type="Pfam" id="PF02517">
    <property type="entry name" value="Rce1-like"/>
    <property type="match status" value="1"/>
</dbReference>
<evidence type="ECO:0000313" key="4">
    <source>
        <dbReference type="Proteomes" id="UP000741863"/>
    </source>
</evidence>
<dbReference type="EMBL" id="JAFBEC010000002">
    <property type="protein sequence ID" value="MBM7631607.1"/>
    <property type="molecule type" value="Genomic_DNA"/>
</dbReference>
<keyword evidence="3" id="KW-0378">Hydrolase</keyword>
<dbReference type="RefSeq" id="WP_204695718.1">
    <property type="nucleotide sequence ID" value="NZ_JAFBEC010000002.1"/>
</dbReference>
<feature type="transmembrane region" description="Helical" evidence="1">
    <location>
        <begin position="51"/>
        <end position="76"/>
    </location>
</feature>
<protein>
    <submittedName>
        <fullName evidence="3">Membrane protease YdiL (CAAX protease family)</fullName>
    </submittedName>
</protein>
<keyword evidence="1" id="KW-1133">Transmembrane helix</keyword>
<dbReference type="GO" id="GO:0008233">
    <property type="term" value="F:peptidase activity"/>
    <property type="evidence" value="ECO:0007669"/>
    <property type="project" value="UniProtKB-KW"/>
</dbReference>
<evidence type="ECO:0000256" key="1">
    <source>
        <dbReference type="SAM" id="Phobius"/>
    </source>
</evidence>
<dbReference type="Proteomes" id="UP000741863">
    <property type="component" value="Unassembled WGS sequence"/>
</dbReference>
<evidence type="ECO:0000313" key="3">
    <source>
        <dbReference type="EMBL" id="MBM7631607.1"/>
    </source>
</evidence>
<feature type="transmembrane region" description="Helical" evidence="1">
    <location>
        <begin position="97"/>
        <end position="114"/>
    </location>
</feature>
<feature type="transmembrane region" description="Helical" evidence="1">
    <location>
        <begin position="9"/>
        <end position="31"/>
    </location>
</feature>
<dbReference type="PANTHER" id="PTHR36435:SF1">
    <property type="entry name" value="CAAX AMINO TERMINAL PROTEASE FAMILY PROTEIN"/>
    <property type="match status" value="1"/>
</dbReference>
<dbReference type="InterPro" id="IPR052710">
    <property type="entry name" value="CAAX_protease"/>
</dbReference>
<dbReference type="GO" id="GO:0006508">
    <property type="term" value="P:proteolysis"/>
    <property type="evidence" value="ECO:0007669"/>
    <property type="project" value="UniProtKB-KW"/>
</dbReference>
<gene>
    <name evidence="3" type="ORF">JOD17_000699</name>
</gene>
<dbReference type="InterPro" id="IPR003675">
    <property type="entry name" value="Rce1/LyrA-like_dom"/>
</dbReference>
<feature type="transmembrane region" description="Helical" evidence="1">
    <location>
        <begin position="126"/>
        <end position="144"/>
    </location>
</feature>
<evidence type="ECO:0000259" key="2">
    <source>
        <dbReference type="Pfam" id="PF02517"/>
    </source>
</evidence>